<feature type="compositionally biased region" description="Low complexity" evidence="2">
    <location>
        <begin position="477"/>
        <end position="494"/>
    </location>
</feature>
<feature type="coiled-coil region" evidence="1">
    <location>
        <begin position="300"/>
        <end position="344"/>
    </location>
</feature>
<evidence type="ECO:0000256" key="3">
    <source>
        <dbReference type="SAM" id="Phobius"/>
    </source>
</evidence>
<feature type="compositionally biased region" description="Basic and acidic residues" evidence="2">
    <location>
        <begin position="508"/>
        <end position="519"/>
    </location>
</feature>
<feature type="compositionally biased region" description="Low complexity" evidence="2">
    <location>
        <begin position="81"/>
        <end position="105"/>
    </location>
</feature>
<keyword evidence="3" id="KW-1133">Transmembrane helix</keyword>
<feature type="compositionally biased region" description="Basic and acidic residues" evidence="2">
    <location>
        <begin position="629"/>
        <end position="643"/>
    </location>
</feature>
<organism evidence="4">
    <name type="scientific">Chaetoceros debilis</name>
    <dbReference type="NCBI Taxonomy" id="122233"/>
    <lineage>
        <taxon>Eukaryota</taxon>
        <taxon>Sar</taxon>
        <taxon>Stramenopiles</taxon>
        <taxon>Ochrophyta</taxon>
        <taxon>Bacillariophyta</taxon>
        <taxon>Coscinodiscophyceae</taxon>
        <taxon>Chaetocerotophycidae</taxon>
        <taxon>Chaetocerotales</taxon>
        <taxon>Chaetocerotaceae</taxon>
        <taxon>Chaetoceros</taxon>
    </lineage>
</organism>
<feature type="region of interest" description="Disordered" evidence="2">
    <location>
        <begin position="627"/>
        <end position="673"/>
    </location>
</feature>
<name>A0A7S3V7K3_9STRA</name>
<keyword evidence="1" id="KW-0175">Coiled coil</keyword>
<feature type="coiled-coil region" evidence="1">
    <location>
        <begin position="592"/>
        <end position="626"/>
    </location>
</feature>
<feature type="compositionally biased region" description="Polar residues" evidence="2">
    <location>
        <begin position="106"/>
        <end position="124"/>
    </location>
</feature>
<keyword evidence="3" id="KW-0812">Transmembrane</keyword>
<gene>
    <name evidence="4" type="ORF">CDEB00056_LOCUS6679</name>
</gene>
<evidence type="ECO:0000313" key="4">
    <source>
        <dbReference type="EMBL" id="CAE0461838.1"/>
    </source>
</evidence>
<evidence type="ECO:0000256" key="1">
    <source>
        <dbReference type="SAM" id="Coils"/>
    </source>
</evidence>
<proteinExistence type="predicted"/>
<feature type="transmembrane region" description="Helical" evidence="3">
    <location>
        <begin position="16"/>
        <end position="37"/>
    </location>
</feature>
<feature type="compositionally biased region" description="Polar residues" evidence="2">
    <location>
        <begin position="214"/>
        <end position="231"/>
    </location>
</feature>
<feature type="compositionally biased region" description="Polar residues" evidence="2">
    <location>
        <begin position="644"/>
        <end position="655"/>
    </location>
</feature>
<keyword evidence="3" id="KW-0472">Membrane</keyword>
<feature type="compositionally biased region" description="Polar residues" evidence="2">
    <location>
        <begin position="498"/>
        <end position="507"/>
    </location>
</feature>
<feature type="region of interest" description="Disordered" evidence="2">
    <location>
        <begin position="471"/>
        <end position="526"/>
    </location>
</feature>
<feature type="region of interest" description="Disordered" evidence="2">
    <location>
        <begin position="209"/>
        <end position="231"/>
    </location>
</feature>
<feature type="region of interest" description="Disordered" evidence="2">
    <location>
        <begin position="66"/>
        <end position="145"/>
    </location>
</feature>
<sequence length="673" mass="76114">MPALSLSYTNRWSSPLSGFCFLYLWLNCHMILGFVPLTRSSRNYFKTEKQKISAVIKDKIGYHTRLNRNVPDDSDREWNRSDNNSYNRRGRNRSSSASGSQRGSNPQRNLESSISNLFDISSPGSKGRGSRNPNQNGDTFRDSDVSDINISSADYQVESDAPVLNGNIYHNSDDYLDENGSIKGRQGEERYYGGDDMKELMKSIMNEKPEIPKQNPSNNGSAKFSQQGSSTDNQILSDFLKKGKSNKVNSAVDAEELHNRIFEDEKGFMNQSEVFKKSLSAKEQKEQDDATAWRRASEYRRRQEEAMSLIEKDMEEVENNSLSIEDARKLAAEQNQQAEENSDMVGQGPTTILCKQCACLLSQEEIVYENERGRTGANEKFCRLCHIDLRKSKHGSPYLMGRVARDGKPPPRQGITRDELFQQKEDELRRIGPLTGSEDTDKYGVVDEQQNKSTAPSEAKTWRASFAPRAPLSGKMAPTVRSSSSRTSARPVPVEAKTASTTTSNTIPDKELTISDANKDTAASSQLNSRYPNRLKELVEQKDQYKPQVWKAIFNSAKFRQDESNNTYQNRDRKEASNIESKGPFEGNTKDLAIANSKIRELERVVERYKMELEKSSKVAKALQNIINVKEKNSIQRRRDTGRTPKNQNGRTGPNDTRGRNWGGSEEFPDVPF</sequence>
<dbReference type="EMBL" id="HBIO01008719">
    <property type="protein sequence ID" value="CAE0461838.1"/>
    <property type="molecule type" value="Transcribed_RNA"/>
</dbReference>
<evidence type="ECO:0000256" key="2">
    <source>
        <dbReference type="SAM" id="MobiDB-lite"/>
    </source>
</evidence>
<accession>A0A7S3V7K3</accession>
<dbReference type="AlphaFoldDB" id="A0A7S3V7K3"/>
<feature type="region of interest" description="Disordered" evidence="2">
    <location>
        <begin position="561"/>
        <end position="588"/>
    </location>
</feature>
<feature type="compositionally biased region" description="Basic and acidic residues" evidence="2">
    <location>
        <begin position="70"/>
        <end position="80"/>
    </location>
</feature>
<reference evidence="4" key="1">
    <citation type="submission" date="2021-01" db="EMBL/GenBank/DDBJ databases">
        <authorList>
            <person name="Corre E."/>
            <person name="Pelletier E."/>
            <person name="Niang G."/>
            <person name="Scheremetjew M."/>
            <person name="Finn R."/>
            <person name="Kale V."/>
            <person name="Holt S."/>
            <person name="Cochrane G."/>
            <person name="Meng A."/>
            <person name="Brown T."/>
            <person name="Cohen L."/>
        </authorList>
    </citation>
    <scope>NUCLEOTIDE SEQUENCE</scope>
    <source>
        <strain evidence="4">MM31A-1</strain>
    </source>
</reference>
<protein>
    <submittedName>
        <fullName evidence="4">Uncharacterized protein</fullName>
    </submittedName>
</protein>